<dbReference type="GO" id="GO:0008270">
    <property type="term" value="F:zinc ion binding"/>
    <property type="evidence" value="ECO:0007669"/>
    <property type="project" value="UniProtKB-KW"/>
</dbReference>
<keyword evidence="3" id="KW-0804">Transcription</keyword>
<dbReference type="PANTHER" id="PTHR11239:SF14">
    <property type="entry name" value="DNA-DIRECTED RNA POLYMERASE I SUBUNIT RPA12"/>
    <property type="match status" value="1"/>
</dbReference>
<dbReference type="STRING" id="6412.T1F7C1"/>
<name>T1F7C1_HELRO</name>
<dbReference type="GO" id="GO:0003899">
    <property type="term" value="F:DNA-directed RNA polymerase activity"/>
    <property type="evidence" value="ECO:0007669"/>
    <property type="project" value="InterPro"/>
</dbReference>
<dbReference type="OrthoDB" id="10056816at2759"/>
<dbReference type="GeneID" id="20204720"/>
<dbReference type="GO" id="GO:0003676">
    <property type="term" value="F:nucleic acid binding"/>
    <property type="evidence" value="ECO:0007669"/>
    <property type="project" value="InterPro"/>
</dbReference>
<proteinExistence type="predicted"/>
<dbReference type="RefSeq" id="XP_009018720.1">
    <property type="nucleotide sequence ID" value="XM_009020472.1"/>
</dbReference>
<dbReference type="HOGENOM" id="CLU_1645561_0_0_1"/>
<keyword evidence="6" id="KW-0862">Zinc</keyword>
<reference evidence="13" key="3">
    <citation type="submission" date="2015-06" db="UniProtKB">
        <authorList>
            <consortium name="EnsemblMetazoa"/>
        </authorList>
    </citation>
    <scope>IDENTIFICATION</scope>
</reference>
<keyword evidence="7" id="KW-0539">Nucleus</keyword>
<dbReference type="CTD" id="20204720"/>
<evidence type="ECO:0000256" key="2">
    <source>
        <dbReference type="ARBA" id="ARBA00018784"/>
    </source>
</evidence>
<dbReference type="PANTHER" id="PTHR11239">
    <property type="entry name" value="DNA-DIRECTED RNA POLYMERASE"/>
    <property type="match status" value="1"/>
</dbReference>
<dbReference type="AlphaFoldDB" id="T1F7C1"/>
<evidence type="ECO:0000313" key="14">
    <source>
        <dbReference type="Proteomes" id="UP000015101"/>
    </source>
</evidence>
<feature type="domain" description="TFIIS-type" evidence="11">
    <location>
        <begin position="123"/>
        <end position="161"/>
    </location>
</feature>
<dbReference type="eggNOG" id="KOG2907">
    <property type="taxonomic scope" value="Eukaryota"/>
</dbReference>
<evidence type="ECO:0000313" key="12">
    <source>
        <dbReference type="EMBL" id="ESO03027.1"/>
    </source>
</evidence>
<organism evidence="13 14">
    <name type="scientific">Helobdella robusta</name>
    <name type="common">Californian leech</name>
    <dbReference type="NCBI Taxonomy" id="6412"/>
    <lineage>
        <taxon>Eukaryota</taxon>
        <taxon>Metazoa</taxon>
        <taxon>Spiralia</taxon>
        <taxon>Lophotrochozoa</taxon>
        <taxon>Annelida</taxon>
        <taxon>Clitellata</taxon>
        <taxon>Hirudinea</taxon>
        <taxon>Rhynchobdellida</taxon>
        <taxon>Glossiphoniidae</taxon>
        <taxon>Helobdella</taxon>
    </lineage>
</organism>
<evidence type="ECO:0000256" key="5">
    <source>
        <dbReference type="ARBA" id="ARBA00022771"/>
    </source>
</evidence>
<evidence type="ECO:0000256" key="6">
    <source>
        <dbReference type="ARBA" id="ARBA00022833"/>
    </source>
</evidence>
<evidence type="ECO:0000313" key="13">
    <source>
        <dbReference type="EnsemblMetazoa" id="HelroP173887"/>
    </source>
</evidence>
<sequence>MHGQQYCLLFYADENVERWQSEFDDCLYYYVEDRRDTTVNARLKRRNSRLLDIPYNKELQQSNLDSIKHRARSLAKAPRHMKYFLISDFSNIESSFDLLYNSDDSKNKEVSNFPEEAVIGPTIEHQCRFCKYNMAAYYTRQMRSADEGQTVFYTCLNCRLF</sequence>
<evidence type="ECO:0000256" key="10">
    <source>
        <dbReference type="PROSITE-ProRule" id="PRU00472"/>
    </source>
</evidence>
<keyword evidence="14" id="KW-1185">Reference proteome</keyword>
<evidence type="ECO:0000256" key="7">
    <source>
        <dbReference type="ARBA" id="ARBA00023242"/>
    </source>
</evidence>
<keyword evidence="4" id="KW-0479">Metal-binding</keyword>
<dbReference type="EMBL" id="AMQM01004758">
    <property type="status" value="NOT_ANNOTATED_CDS"/>
    <property type="molecule type" value="Genomic_DNA"/>
</dbReference>
<evidence type="ECO:0000256" key="4">
    <source>
        <dbReference type="ARBA" id="ARBA00022723"/>
    </source>
</evidence>
<evidence type="ECO:0000256" key="9">
    <source>
        <dbReference type="ARBA" id="ARBA00044497"/>
    </source>
</evidence>
<dbReference type="FunFam" id="2.20.25.10:FF:000091">
    <property type="entry name" value="DNA-directed RNA polymerase subunit"/>
    <property type="match status" value="1"/>
</dbReference>
<dbReference type="CDD" id="cd10507">
    <property type="entry name" value="Zn-ribbon_RPA12"/>
    <property type="match status" value="1"/>
</dbReference>
<dbReference type="InterPro" id="IPR012164">
    <property type="entry name" value="Rpa12/Rpb9/Rpc10/TFS"/>
</dbReference>
<dbReference type="Pfam" id="PF01096">
    <property type="entry name" value="Zn_ribbon_TFIIS"/>
    <property type="match status" value="1"/>
</dbReference>
<dbReference type="EMBL" id="KB096676">
    <property type="protein sequence ID" value="ESO03027.1"/>
    <property type="molecule type" value="Genomic_DNA"/>
</dbReference>
<dbReference type="SUPFAM" id="SSF57783">
    <property type="entry name" value="Zinc beta-ribbon"/>
    <property type="match status" value="1"/>
</dbReference>
<gene>
    <name evidence="13" type="primary">20204720</name>
    <name evidence="12" type="ORF">HELRODRAFT_173887</name>
</gene>
<keyword evidence="5 10" id="KW-0863">Zinc-finger</keyword>
<evidence type="ECO:0000256" key="3">
    <source>
        <dbReference type="ARBA" id="ARBA00022478"/>
    </source>
</evidence>
<comment type="function">
    <text evidence="9">Core component of RNA polymerase I (Pol I), a DNA-dependent RNA polymerase which synthesizes ribosomal RNA precursors using the four ribonucleoside triphosphates as substrates. Can mediate Pol I proofreading of the nascent RNA transcript. Anchors into the Pol I active site to monitor transcription fidelity and cleave mis-incorporated 5'-ribonucleotides.</text>
</comment>
<dbReference type="EMBL" id="AMQM01004757">
    <property type="status" value="NOT_ANNOTATED_CDS"/>
    <property type="molecule type" value="Genomic_DNA"/>
</dbReference>
<dbReference type="KEGG" id="hro:HELRODRAFT_173887"/>
<evidence type="ECO:0000259" key="11">
    <source>
        <dbReference type="PROSITE" id="PS51133"/>
    </source>
</evidence>
<dbReference type="GO" id="GO:0006363">
    <property type="term" value="P:termination of RNA polymerase I transcription"/>
    <property type="evidence" value="ECO:0000318"/>
    <property type="project" value="GO_Central"/>
</dbReference>
<evidence type="ECO:0000256" key="8">
    <source>
        <dbReference type="ARBA" id="ARBA00031781"/>
    </source>
</evidence>
<dbReference type="InterPro" id="IPR034004">
    <property type="entry name" value="Zn_ribbon_RPA12_C"/>
</dbReference>
<dbReference type="PROSITE" id="PS51133">
    <property type="entry name" value="ZF_TFIIS_2"/>
    <property type="match status" value="1"/>
</dbReference>
<dbReference type="InParanoid" id="T1F7C1"/>
<dbReference type="GO" id="GO:0005736">
    <property type="term" value="C:RNA polymerase I complex"/>
    <property type="evidence" value="ECO:0000318"/>
    <property type="project" value="GO_Central"/>
</dbReference>
<evidence type="ECO:0000256" key="1">
    <source>
        <dbReference type="ARBA" id="ARBA00004604"/>
    </source>
</evidence>
<dbReference type="InterPro" id="IPR001222">
    <property type="entry name" value="Znf_TFIIS"/>
</dbReference>
<dbReference type="Proteomes" id="UP000015101">
    <property type="component" value="Unassembled WGS sequence"/>
</dbReference>
<keyword evidence="3" id="KW-0240">DNA-directed RNA polymerase</keyword>
<dbReference type="EnsemblMetazoa" id="HelroT173887">
    <property type="protein sequence ID" value="HelroP173887"/>
    <property type="gene ID" value="HelroG173887"/>
</dbReference>
<protein>
    <recommendedName>
        <fullName evidence="2">DNA-directed RNA polymerase I subunit RPA12</fullName>
    </recommendedName>
    <alternativeName>
        <fullName evidence="8">DNA-directed RNA polymerase I subunit H</fullName>
    </alternativeName>
</protein>
<reference evidence="12 14" key="2">
    <citation type="journal article" date="2013" name="Nature">
        <title>Insights into bilaterian evolution from three spiralian genomes.</title>
        <authorList>
            <person name="Simakov O."/>
            <person name="Marletaz F."/>
            <person name="Cho S.J."/>
            <person name="Edsinger-Gonzales E."/>
            <person name="Havlak P."/>
            <person name="Hellsten U."/>
            <person name="Kuo D.H."/>
            <person name="Larsson T."/>
            <person name="Lv J."/>
            <person name="Arendt D."/>
            <person name="Savage R."/>
            <person name="Osoegawa K."/>
            <person name="de Jong P."/>
            <person name="Grimwood J."/>
            <person name="Chapman J.A."/>
            <person name="Shapiro H."/>
            <person name="Aerts A."/>
            <person name="Otillar R.P."/>
            <person name="Terry A.Y."/>
            <person name="Boore J.L."/>
            <person name="Grigoriev I.V."/>
            <person name="Lindberg D.R."/>
            <person name="Seaver E.C."/>
            <person name="Weisblat D.A."/>
            <person name="Putnam N.H."/>
            <person name="Rokhsar D.S."/>
        </authorList>
    </citation>
    <scope>NUCLEOTIDE SEQUENCE</scope>
</reference>
<accession>T1F7C1</accession>
<reference evidence="14" key="1">
    <citation type="submission" date="2012-12" db="EMBL/GenBank/DDBJ databases">
        <authorList>
            <person name="Hellsten U."/>
            <person name="Grimwood J."/>
            <person name="Chapman J.A."/>
            <person name="Shapiro H."/>
            <person name="Aerts A."/>
            <person name="Otillar R.P."/>
            <person name="Terry A.Y."/>
            <person name="Boore J.L."/>
            <person name="Simakov O."/>
            <person name="Marletaz F."/>
            <person name="Cho S.-J."/>
            <person name="Edsinger-Gonzales E."/>
            <person name="Havlak P."/>
            <person name="Kuo D.-H."/>
            <person name="Larsson T."/>
            <person name="Lv J."/>
            <person name="Arendt D."/>
            <person name="Savage R."/>
            <person name="Osoegawa K."/>
            <person name="de Jong P."/>
            <person name="Lindberg D.R."/>
            <person name="Seaver E.C."/>
            <person name="Weisblat D.A."/>
            <person name="Putnam N.H."/>
            <person name="Grigoriev I.V."/>
            <person name="Rokhsar D.S."/>
        </authorList>
    </citation>
    <scope>NUCLEOTIDE SEQUENCE</scope>
</reference>
<comment type="subcellular location">
    <subcellularLocation>
        <location evidence="1">Nucleus</location>
        <location evidence="1">Nucleolus</location>
    </subcellularLocation>
</comment>
<dbReference type="SMART" id="SM00440">
    <property type="entry name" value="ZnF_C2C2"/>
    <property type="match status" value="1"/>
</dbReference>
<dbReference type="Gene3D" id="2.20.25.10">
    <property type="match status" value="1"/>
</dbReference>